<dbReference type="Proteomes" id="UP000030149">
    <property type="component" value="Unassembled WGS sequence"/>
</dbReference>
<keyword evidence="2" id="KW-1185">Reference proteome</keyword>
<evidence type="ECO:0000313" key="1">
    <source>
        <dbReference type="EMBL" id="KGO95615.1"/>
    </source>
</evidence>
<dbReference type="EMBL" id="JRLZ01000009">
    <property type="protein sequence ID" value="KGO95615.1"/>
    <property type="molecule type" value="Genomic_DNA"/>
</dbReference>
<dbReference type="InterPro" id="IPR025345">
    <property type="entry name" value="DUF4249"/>
</dbReference>
<dbReference type="PATRIC" id="fig|1107311.3.peg.1902"/>
<dbReference type="Pfam" id="PF14054">
    <property type="entry name" value="DUF4249"/>
    <property type="match status" value="1"/>
</dbReference>
<protein>
    <recommendedName>
        <fullName evidence="3">DUF4249 domain-containing protein</fullName>
    </recommendedName>
</protein>
<gene>
    <name evidence="1" type="ORF">Q767_10325</name>
</gene>
<dbReference type="OrthoDB" id="1430047at2"/>
<dbReference type="AlphaFoldDB" id="V6S7S8"/>
<dbReference type="PROSITE" id="PS51257">
    <property type="entry name" value="PROKAR_LIPOPROTEIN"/>
    <property type="match status" value="1"/>
</dbReference>
<dbReference type="eggNOG" id="ENOG502ZCA0">
    <property type="taxonomic scope" value="Bacteria"/>
</dbReference>
<reference evidence="1 2" key="2">
    <citation type="journal article" date="2015" name="Stand. Genomic Sci.">
        <title>High quality draft genomic sequence of Flavobacterium enshiense DK69(T) and comparison among Flavobacterium genomes.</title>
        <authorList>
            <person name="Zeng Z."/>
            <person name="Chen C."/>
            <person name="Du H."/>
            <person name="Wang G."/>
            <person name="Li M."/>
        </authorList>
    </citation>
    <scope>NUCLEOTIDE SEQUENCE [LARGE SCALE GENOMIC DNA]</scope>
    <source>
        <strain evidence="1 2">DK69</strain>
    </source>
</reference>
<organism evidence="1 2">
    <name type="scientific">Flavobacterium enshiense DK69</name>
    <dbReference type="NCBI Taxonomy" id="1107311"/>
    <lineage>
        <taxon>Bacteria</taxon>
        <taxon>Pseudomonadati</taxon>
        <taxon>Bacteroidota</taxon>
        <taxon>Flavobacteriia</taxon>
        <taxon>Flavobacteriales</taxon>
        <taxon>Flavobacteriaceae</taxon>
        <taxon>Flavobacterium</taxon>
    </lineage>
</organism>
<evidence type="ECO:0000313" key="2">
    <source>
        <dbReference type="Proteomes" id="UP000030149"/>
    </source>
</evidence>
<comment type="caution">
    <text evidence="1">The sequence shown here is derived from an EMBL/GenBank/DDBJ whole genome shotgun (WGS) entry which is preliminary data.</text>
</comment>
<dbReference type="RefSeq" id="WP_023573923.1">
    <property type="nucleotide sequence ID" value="NZ_AVCS01000013.1"/>
</dbReference>
<dbReference type="STRING" id="1107311.Q767_10325"/>
<evidence type="ECO:0008006" key="3">
    <source>
        <dbReference type="Google" id="ProtNLM"/>
    </source>
</evidence>
<accession>V6S7S8</accession>
<sequence length="275" mass="31165">MKKIIAYSYIIVLLIFSYGCEEVVDVELQNDEPKLVIDAVIKWQKETAGETQTIKLSLTNDFYSSEIVFAKGALVTVTNSSNTIFNFIEVPDTGDYVCNNFVPVINEEYTLHVQYNGQNYSSTNKLYATPNIEYVEQQVVPDIDGSDIIQVKFYYQDNPDEDNFYLIGVKNPNKRNPDYGVMSDEFFQGNIMFGFYYSDDTTHGSTLLLQLQGISNGYYDYMNKLITISSTNSGNPYSTPPATVRGNIVNETDPDNYPLGYFSLGEVDLLDYLVQ</sequence>
<name>V6S7S8_9FLAO</name>
<proteinExistence type="predicted"/>
<reference evidence="2" key="1">
    <citation type="submission" date="2013-09" db="EMBL/GenBank/DDBJ databases">
        <authorList>
            <person name="Zeng Z."/>
            <person name="Chen C."/>
        </authorList>
    </citation>
    <scope>NUCLEOTIDE SEQUENCE [LARGE SCALE GENOMIC DNA]</scope>
    <source>
        <strain evidence="2">DK69</strain>
    </source>
</reference>